<reference evidence="1 2" key="1">
    <citation type="submission" date="2012-10" db="EMBL/GenBank/DDBJ databases">
        <title>Draft Genome Sequence of Paenibacillus popilliae ATCC 14706T.</title>
        <authorList>
            <person name="Iiyama K."/>
            <person name="Mori K."/>
            <person name="Mon H."/>
            <person name="Chieda Y."/>
            <person name="Lee J.M."/>
            <person name="Kusakabe T."/>
            <person name="Tashiro K."/>
            <person name="Asano S."/>
            <person name="Yasunaga-Aoki C."/>
            <person name="Shimizu S."/>
        </authorList>
    </citation>
    <scope>NUCLEOTIDE SEQUENCE [LARGE SCALE GENOMIC DNA]</scope>
    <source>
        <strain evidence="1 2">ATCC 14706</strain>
    </source>
</reference>
<organism evidence="1 2">
    <name type="scientific">Paenibacillus popilliae ATCC 14706</name>
    <dbReference type="NCBI Taxonomy" id="1212764"/>
    <lineage>
        <taxon>Bacteria</taxon>
        <taxon>Bacillati</taxon>
        <taxon>Bacillota</taxon>
        <taxon>Bacilli</taxon>
        <taxon>Bacillales</taxon>
        <taxon>Paenibacillaceae</taxon>
        <taxon>Paenibacillus</taxon>
    </lineage>
</organism>
<dbReference type="AlphaFoldDB" id="M9LM98"/>
<evidence type="ECO:0000313" key="2">
    <source>
        <dbReference type="Proteomes" id="UP000029453"/>
    </source>
</evidence>
<sequence>MSGPQKMVRSATGALKAYAIYAECDAPVEMVVGASFASSRPEVVSVDDRGRLEARAIRSAAITVTDMTYRTITDVTYQRRL</sequence>
<accession>M9LM98</accession>
<gene>
    <name evidence="1" type="ORF">PPOP_0581</name>
</gene>
<keyword evidence="2" id="KW-1185">Reference proteome</keyword>
<protein>
    <submittedName>
        <fullName evidence="1">Bacterial surface protein</fullName>
    </submittedName>
</protein>
<evidence type="ECO:0000313" key="1">
    <source>
        <dbReference type="EMBL" id="GAC41231.1"/>
    </source>
</evidence>
<comment type="caution">
    <text evidence="1">The sequence shown here is derived from an EMBL/GenBank/DDBJ whole genome shotgun (WGS) entry which is preliminary data.</text>
</comment>
<dbReference type="EMBL" id="BALG01000025">
    <property type="protein sequence ID" value="GAC41231.1"/>
    <property type="molecule type" value="Genomic_DNA"/>
</dbReference>
<proteinExistence type="predicted"/>
<name>M9LM98_PAEPP</name>
<dbReference type="Proteomes" id="UP000029453">
    <property type="component" value="Unassembled WGS sequence"/>
</dbReference>